<dbReference type="AlphaFoldDB" id="A0A1C3NVL5"/>
<name>A0A1C3NVL5_9ACTN</name>
<evidence type="ECO:0000313" key="3">
    <source>
        <dbReference type="Proteomes" id="UP000199013"/>
    </source>
</evidence>
<organism evidence="2 3">
    <name type="scientific">Candidatus Protofrankia californiensis</name>
    <dbReference type="NCBI Taxonomy" id="1839754"/>
    <lineage>
        <taxon>Bacteria</taxon>
        <taxon>Bacillati</taxon>
        <taxon>Actinomycetota</taxon>
        <taxon>Actinomycetes</taxon>
        <taxon>Frankiales</taxon>
        <taxon>Frankiaceae</taxon>
        <taxon>Protofrankia</taxon>
    </lineage>
</organism>
<evidence type="ECO:0000256" key="1">
    <source>
        <dbReference type="SAM" id="MobiDB-lite"/>
    </source>
</evidence>
<reference evidence="3" key="1">
    <citation type="submission" date="2016-02" db="EMBL/GenBank/DDBJ databases">
        <authorList>
            <person name="Wibberg D."/>
        </authorList>
    </citation>
    <scope>NUCLEOTIDE SEQUENCE [LARGE SCALE GENOMIC DNA]</scope>
</reference>
<accession>A0A1C3NVL5</accession>
<dbReference type="EMBL" id="FLUV01000591">
    <property type="protein sequence ID" value="SBW19541.1"/>
    <property type="molecule type" value="Genomic_DNA"/>
</dbReference>
<gene>
    <name evidence="2" type="ORF">FDG2_1429</name>
</gene>
<feature type="region of interest" description="Disordered" evidence="1">
    <location>
        <begin position="79"/>
        <end position="164"/>
    </location>
</feature>
<proteinExistence type="predicted"/>
<sequence length="257" mass="28533">MELIFLLCFAYACYRAGLDAAVNGYALSRGRDVYIGEGTNRRHYSGFSVGVLLGVFFRSLVEGVRVGWPWARRTAATWREGRRRGEAWTPPWNEMRPPRRRRRRTRPTDVTPPPGTPPNGGTPADPSTDEPDKGDRDEPDDDAVDRCSRCGRPAHTSDSDPARWMPGEGWVCWSHFSDHCAACGNPARPDDPLILTDGHWEHASHRRPADDPPPRAEQPDAEVVMAADVVDADGRPIDAVWEPPAAGWASLHGHRTS</sequence>
<dbReference type="Proteomes" id="UP000199013">
    <property type="component" value="Unassembled WGS sequence"/>
</dbReference>
<protein>
    <submittedName>
        <fullName evidence="2">Uncharacterized protein</fullName>
    </submittedName>
</protein>
<keyword evidence="3" id="KW-1185">Reference proteome</keyword>
<evidence type="ECO:0000313" key="2">
    <source>
        <dbReference type="EMBL" id="SBW19541.1"/>
    </source>
</evidence>